<evidence type="ECO:0000256" key="1">
    <source>
        <dbReference type="ARBA" id="ARBA00022679"/>
    </source>
</evidence>
<dbReference type="EMBL" id="JABBKX010000003">
    <property type="protein sequence ID" value="NMJ41771.1"/>
    <property type="molecule type" value="Genomic_DNA"/>
</dbReference>
<dbReference type="PROSITE" id="PS51186">
    <property type="entry name" value="GNAT"/>
    <property type="match status" value="1"/>
</dbReference>
<sequence>MSAPVGGQAAIGAAGDADAPALARIFLAARAAALPGLREVHSAEEVAAWLASALMARQRVRMATVAGVPVGYVGFGLDAARGPMVFHLYIAPGWWRRGIGTRLLTEAEAALGPRLSLFCIKRNTAARAFYERHGFRVAATSDGAGTEEGEPDILFARDDGSPDRDDKVGATDERNA</sequence>
<comment type="caution">
    <text evidence="5">The sequence shown here is derived from an EMBL/GenBank/DDBJ whole genome shotgun (WGS) entry which is preliminary data.</text>
</comment>
<feature type="compositionally biased region" description="Basic and acidic residues" evidence="3">
    <location>
        <begin position="155"/>
        <end position="176"/>
    </location>
</feature>
<dbReference type="PANTHER" id="PTHR43877:SF1">
    <property type="entry name" value="ACETYLTRANSFERASE"/>
    <property type="match status" value="1"/>
</dbReference>
<dbReference type="Proteomes" id="UP000548582">
    <property type="component" value="Unassembled WGS sequence"/>
</dbReference>
<protein>
    <submittedName>
        <fullName evidence="5">GNAT family N-acetyltransferase</fullName>
    </submittedName>
</protein>
<feature type="region of interest" description="Disordered" evidence="3">
    <location>
        <begin position="141"/>
        <end position="176"/>
    </location>
</feature>
<dbReference type="SUPFAM" id="SSF55729">
    <property type="entry name" value="Acyl-CoA N-acyltransferases (Nat)"/>
    <property type="match status" value="1"/>
</dbReference>
<dbReference type="InterPro" id="IPR016181">
    <property type="entry name" value="Acyl_CoA_acyltransferase"/>
</dbReference>
<evidence type="ECO:0000259" key="4">
    <source>
        <dbReference type="PROSITE" id="PS51186"/>
    </source>
</evidence>
<name>A0A848EB88_9PROT</name>
<dbReference type="CDD" id="cd04301">
    <property type="entry name" value="NAT_SF"/>
    <property type="match status" value="1"/>
</dbReference>
<dbReference type="Gene3D" id="3.40.630.30">
    <property type="match status" value="1"/>
</dbReference>
<accession>A0A848EB88</accession>
<dbReference type="AlphaFoldDB" id="A0A848EB88"/>
<evidence type="ECO:0000313" key="6">
    <source>
        <dbReference type="Proteomes" id="UP000548582"/>
    </source>
</evidence>
<proteinExistence type="predicted"/>
<keyword evidence="6" id="KW-1185">Reference proteome</keyword>
<evidence type="ECO:0000313" key="5">
    <source>
        <dbReference type="EMBL" id="NMJ41771.1"/>
    </source>
</evidence>
<reference evidence="5 6" key="1">
    <citation type="submission" date="2020-03" db="EMBL/GenBank/DDBJ databases">
        <authorList>
            <person name="Sun Q."/>
        </authorList>
    </citation>
    <scope>NUCLEOTIDE SEQUENCE [LARGE SCALE GENOMIC DNA]</scope>
    <source>
        <strain evidence="5 6">JC162</strain>
    </source>
</reference>
<dbReference type="Pfam" id="PF00583">
    <property type="entry name" value="Acetyltransf_1"/>
    <property type="match status" value="1"/>
</dbReference>
<organism evidence="5 6">
    <name type="scientific">Neoroseomonas marina</name>
    <dbReference type="NCBI Taxonomy" id="1232220"/>
    <lineage>
        <taxon>Bacteria</taxon>
        <taxon>Pseudomonadati</taxon>
        <taxon>Pseudomonadota</taxon>
        <taxon>Alphaproteobacteria</taxon>
        <taxon>Acetobacterales</taxon>
        <taxon>Acetobacteraceae</taxon>
        <taxon>Neoroseomonas</taxon>
    </lineage>
</organism>
<dbReference type="PANTHER" id="PTHR43877">
    <property type="entry name" value="AMINOALKYLPHOSPHONATE N-ACETYLTRANSFERASE-RELATED-RELATED"/>
    <property type="match status" value="1"/>
</dbReference>
<evidence type="ECO:0000256" key="2">
    <source>
        <dbReference type="ARBA" id="ARBA00023315"/>
    </source>
</evidence>
<dbReference type="InterPro" id="IPR050832">
    <property type="entry name" value="Bact_Acetyltransf"/>
</dbReference>
<keyword evidence="2" id="KW-0012">Acyltransferase</keyword>
<keyword evidence="1 5" id="KW-0808">Transferase</keyword>
<dbReference type="GO" id="GO:0016747">
    <property type="term" value="F:acyltransferase activity, transferring groups other than amino-acyl groups"/>
    <property type="evidence" value="ECO:0007669"/>
    <property type="project" value="InterPro"/>
</dbReference>
<gene>
    <name evidence="5" type="ORF">GWK16_10995</name>
</gene>
<dbReference type="InterPro" id="IPR000182">
    <property type="entry name" value="GNAT_dom"/>
</dbReference>
<evidence type="ECO:0000256" key="3">
    <source>
        <dbReference type="SAM" id="MobiDB-lite"/>
    </source>
</evidence>
<feature type="domain" description="N-acetyltransferase" evidence="4">
    <location>
        <begin position="9"/>
        <end position="160"/>
    </location>
</feature>